<dbReference type="GO" id="GO:0016798">
    <property type="term" value="F:hydrolase activity, acting on glycosyl bonds"/>
    <property type="evidence" value="ECO:0007669"/>
    <property type="project" value="UniProtKB-KW"/>
</dbReference>
<dbReference type="EnsemblBacteria" id="ABK78269">
    <property type="protein sequence ID" value="ABK78269"/>
    <property type="gene ID" value="CENSYa_1651"/>
</dbReference>
<feature type="domain" description="HhH-GPD" evidence="5">
    <location>
        <begin position="27"/>
        <end position="191"/>
    </location>
</feature>
<dbReference type="KEGG" id="csy:CENSYa_1651"/>
<dbReference type="GO" id="GO:0006284">
    <property type="term" value="P:base-excision repair"/>
    <property type="evidence" value="ECO:0007669"/>
    <property type="project" value="InterPro"/>
</dbReference>
<sequence length="225" mass="25120">MAKAVKKYPGLRLLRQDPFQCCISFMASSNSSIPCIRDRLRRICSTFGKKTKFRGEEFRVFPRPRDLASASRAELLSCGLGYRVGFIKDASAEAAGGGLDLASLRRSGYQKAMEALIAVPGIGGKIADCVMLFSLDKLEAFPIDRWTMRILERYYSRAVPLPPGTLTPKKYAELHDKVVEYFGPYAGYAQQFLFKMERDLGGGRWLQDRDSGPTPGQSTGSSRRR</sequence>
<dbReference type="InterPro" id="IPR003265">
    <property type="entry name" value="HhH-GPD_domain"/>
</dbReference>
<comment type="similarity">
    <text evidence="1">Belongs to the type-1 OGG1 family.</text>
</comment>
<keyword evidence="7" id="KW-1185">Reference proteome</keyword>
<dbReference type="InterPro" id="IPR011257">
    <property type="entry name" value="DNA_glycosylase"/>
</dbReference>
<dbReference type="PANTHER" id="PTHR10242:SF2">
    <property type="entry name" value="N-GLYCOSYLASE_DNA LYASE"/>
    <property type="match status" value="1"/>
</dbReference>
<dbReference type="Gene3D" id="1.10.340.30">
    <property type="entry name" value="Hypothetical protein, domain 2"/>
    <property type="match status" value="1"/>
</dbReference>
<dbReference type="GO" id="GO:0140078">
    <property type="term" value="F:class I DNA-(apurinic or apyrimidinic site) endonuclease activity"/>
    <property type="evidence" value="ECO:0007669"/>
    <property type="project" value="UniProtKB-EC"/>
</dbReference>
<dbReference type="Proteomes" id="UP000000758">
    <property type="component" value="Chromosome"/>
</dbReference>
<dbReference type="EC" id="4.2.99.18" evidence="2"/>
<reference evidence="6 7" key="1">
    <citation type="journal article" date="2006" name="Proc. Natl. Acad. Sci. U.S.A.">
        <title>Genomic analysis of the uncultivated marine crenarchaeote Cenarchaeum symbiosum.</title>
        <authorList>
            <person name="Hallam S.J."/>
            <person name="Konstantinidis K.T."/>
            <person name="Putnam N."/>
            <person name="Schleper C."/>
            <person name="Watanabe Y."/>
            <person name="Sugahara J."/>
            <person name="Preston C."/>
            <person name="de la Torre J."/>
            <person name="Richardson P.M."/>
            <person name="DeLong E.F."/>
        </authorList>
    </citation>
    <scope>NUCLEOTIDE SEQUENCE [LARGE SCALE GENOMIC DNA]</scope>
    <source>
        <strain evidence="7">A</strain>
    </source>
</reference>
<dbReference type="Pfam" id="PF00730">
    <property type="entry name" value="HhH-GPD"/>
    <property type="match status" value="1"/>
</dbReference>
<dbReference type="SMART" id="SM00478">
    <property type="entry name" value="ENDO3c"/>
    <property type="match status" value="1"/>
</dbReference>
<evidence type="ECO:0000256" key="4">
    <source>
        <dbReference type="SAM" id="MobiDB-lite"/>
    </source>
</evidence>
<dbReference type="InterPro" id="IPR023170">
    <property type="entry name" value="HhH_base_excis_C"/>
</dbReference>
<proteinExistence type="inferred from homology"/>
<dbReference type="SUPFAM" id="SSF48150">
    <property type="entry name" value="DNA-glycosylase"/>
    <property type="match status" value="1"/>
</dbReference>
<feature type="compositionally biased region" description="Low complexity" evidence="4">
    <location>
        <begin position="212"/>
        <end position="225"/>
    </location>
</feature>
<dbReference type="PANTHER" id="PTHR10242">
    <property type="entry name" value="8-OXOGUANINE DNA GLYCOSYLASE"/>
    <property type="match status" value="1"/>
</dbReference>
<comment type="catalytic activity">
    <reaction evidence="3">
        <text>2'-deoxyribonucleotide-(2'-deoxyribose 5'-phosphate)-2'-deoxyribonucleotide-DNA = a 3'-end 2'-deoxyribonucleotide-(2,3-dehydro-2,3-deoxyribose 5'-phosphate)-DNA + a 5'-end 5'-phospho-2'-deoxyribonucleoside-DNA + H(+)</text>
        <dbReference type="Rhea" id="RHEA:66592"/>
        <dbReference type="Rhea" id="RHEA-COMP:13180"/>
        <dbReference type="Rhea" id="RHEA-COMP:16897"/>
        <dbReference type="Rhea" id="RHEA-COMP:17067"/>
        <dbReference type="ChEBI" id="CHEBI:15378"/>
        <dbReference type="ChEBI" id="CHEBI:136412"/>
        <dbReference type="ChEBI" id="CHEBI:157695"/>
        <dbReference type="ChEBI" id="CHEBI:167181"/>
        <dbReference type="EC" id="4.2.99.18"/>
    </reaction>
</comment>
<evidence type="ECO:0000256" key="1">
    <source>
        <dbReference type="ARBA" id="ARBA00010679"/>
    </source>
</evidence>
<keyword evidence="6" id="KW-0378">Hydrolase</keyword>
<protein>
    <recommendedName>
        <fullName evidence="2">DNA-(apurinic or apyrimidinic site) lyase</fullName>
        <ecNumber evidence="2">4.2.99.18</ecNumber>
    </recommendedName>
</protein>
<evidence type="ECO:0000256" key="3">
    <source>
        <dbReference type="ARBA" id="ARBA00044632"/>
    </source>
</evidence>
<dbReference type="CDD" id="cd00056">
    <property type="entry name" value="ENDO3c"/>
    <property type="match status" value="1"/>
</dbReference>
<accession>A0RY52</accession>
<dbReference type="Gene3D" id="1.10.1670.10">
    <property type="entry name" value="Helix-hairpin-Helix base-excision DNA repair enzymes (C-terminal)"/>
    <property type="match status" value="1"/>
</dbReference>
<feature type="region of interest" description="Disordered" evidence="4">
    <location>
        <begin position="204"/>
        <end position="225"/>
    </location>
</feature>
<dbReference type="HOGENOM" id="CLU_027543_3_0_2"/>
<dbReference type="AlphaFoldDB" id="A0RY52"/>
<evidence type="ECO:0000256" key="2">
    <source>
        <dbReference type="ARBA" id="ARBA00012720"/>
    </source>
</evidence>
<evidence type="ECO:0000259" key="5">
    <source>
        <dbReference type="SMART" id="SM00478"/>
    </source>
</evidence>
<name>A0RY52_CENSY</name>
<gene>
    <name evidence="6" type="ordered locus">CENSYa_1651</name>
</gene>
<dbReference type="InterPro" id="IPR052054">
    <property type="entry name" value="Oxidative_DNA_repair_enzyme"/>
</dbReference>
<evidence type="ECO:0000313" key="7">
    <source>
        <dbReference type="Proteomes" id="UP000000758"/>
    </source>
</evidence>
<organism evidence="6 7">
    <name type="scientific">Cenarchaeum symbiosum (strain A)</name>
    <dbReference type="NCBI Taxonomy" id="414004"/>
    <lineage>
        <taxon>Archaea</taxon>
        <taxon>Nitrososphaerota</taxon>
        <taxon>Candidatus Cenarchaeales</taxon>
        <taxon>Candidatus Cenarchaeaceae</taxon>
        <taxon>Candidatus Cenarchaeum</taxon>
    </lineage>
</organism>
<dbReference type="PATRIC" id="fig|414004.10.peg.1506"/>
<evidence type="ECO:0000313" key="6">
    <source>
        <dbReference type="EMBL" id="ABK78269.1"/>
    </source>
</evidence>
<keyword evidence="6" id="KW-0326">Glycosidase</keyword>
<dbReference type="EMBL" id="DP000238">
    <property type="protein sequence ID" value="ABK78269.1"/>
    <property type="molecule type" value="Genomic_DNA"/>
</dbReference>
<dbReference type="STRING" id="414004.CENSYa_1651"/>